<dbReference type="Gene3D" id="3.40.50.2020">
    <property type="match status" value="1"/>
</dbReference>
<accession>A0A9D1S564</accession>
<evidence type="ECO:0000256" key="1">
    <source>
        <dbReference type="ARBA" id="ARBA00008007"/>
    </source>
</evidence>
<proteinExistence type="inferred from homology"/>
<dbReference type="CDD" id="cd06223">
    <property type="entry name" value="PRTases_typeI"/>
    <property type="match status" value="1"/>
</dbReference>
<evidence type="ECO:0000313" key="3">
    <source>
        <dbReference type="EMBL" id="HIU47360.1"/>
    </source>
</evidence>
<comment type="caution">
    <text evidence="3">The sequence shown here is derived from an EMBL/GenBank/DDBJ whole genome shotgun (WGS) entry which is preliminary data.</text>
</comment>
<dbReference type="AlphaFoldDB" id="A0A9D1S564"/>
<dbReference type="InterPro" id="IPR051910">
    <property type="entry name" value="ComF/GntX_DNA_util-trans"/>
</dbReference>
<dbReference type="PANTHER" id="PTHR47505:SF1">
    <property type="entry name" value="DNA UTILIZATION PROTEIN YHGH"/>
    <property type="match status" value="1"/>
</dbReference>
<dbReference type="Proteomes" id="UP000824123">
    <property type="component" value="Unassembled WGS sequence"/>
</dbReference>
<dbReference type="EMBL" id="DVNK01000052">
    <property type="protein sequence ID" value="HIU47360.1"/>
    <property type="molecule type" value="Genomic_DNA"/>
</dbReference>
<reference evidence="3" key="1">
    <citation type="submission" date="2020-10" db="EMBL/GenBank/DDBJ databases">
        <authorList>
            <person name="Gilroy R."/>
        </authorList>
    </citation>
    <scope>NUCLEOTIDE SEQUENCE</scope>
    <source>
        <strain evidence="3">ChiSxjej2B14-8506</strain>
    </source>
</reference>
<protein>
    <submittedName>
        <fullName evidence="3">ComF family protein</fullName>
    </submittedName>
</protein>
<sequence>MNLAALVDFLQPQQTTCLRCGDAYFDRLECGLCPSCALYAARIPAYDLRSGLMHGQELLSWAGAAFAYTEGVRQRVYALKYGGARRLGENMGRDMAANALRLDIAPVIVPVPLHWARKLKRGYNQAEALARGLAAETGWQMDTHVLRRLRRTRSNARLAHEQRAANVASAFGATHAVPGGRFLLIDDVLTTGSTAEQCARALRQAGAEWVGIMTYARAGAIVRGSSASAHDADAGADYAIVGGVGEV</sequence>
<dbReference type="Pfam" id="PF00156">
    <property type="entry name" value="Pribosyltran"/>
    <property type="match status" value="1"/>
</dbReference>
<dbReference type="SUPFAM" id="SSF53271">
    <property type="entry name" value="PRTase-like"/>
    <property type="match status" value="1"/>
</dbReference>
<dbReference type="PANTHER" id="PTHR47505">
    <property type="entry name" value="DNA UTILIZATION PROTEIN YHGH"/>
    <property type="match status" value="1"/>
</dbReference>
<feature type="domain" description="Phosphoribosyltransferase" evidence="2">
    <location>
        <begin position="120"/>
        <end position="219"/>
    </location>
</feature>
<dbReference type="InterPro" id="IPR029057">
    <property type="entry name" value="PRTase-like"/>
</dbReference>
<evidence type="ECO:0000259" key="2">
    <source>
        <dbReference type="Pfam" id="PF00156"/>
    </source>
</evidence>
<dbReference type="InterPro" id="IPR000836">
    <property type="entry name" value="PRTase_dom"/>
</dbReference>
<gene>
    <name evidence="3" type="ORF">IAC59_08920</name>
</gene>
<evidence type="ECO:0000313" key="4">
    <source>
        <dbReference type="Proteomes" id="UP000824123"/>
    </source>
</evidence>
<reference evidence="3" key="2">
    <citation type="journal article" date="2021" name="PeerJ">
        <title>Extensive microbial diversity within the chicken gut microbiome revealed by metagenomics and culture.</title>
        <authorList>
            <person name="Gilroy R."/>
            <person name="Ravi A."/>
            <person name="Getino M."/>
            <person name="Pursley I."/>
            <person name="Horton D.L."/>
            <person name="Alikhan N.F."/>
            <person name="Baker D."/>
            <person name="Gharbi K."/>
            <person name="Hall N."/>
            <person name="Watson M."/>
            <person name="Adriaenssens E.M."/>
            <person name="Foster-Nyarko E."/>
            <person name="Jarju S."/>
            <person name="Secka A."/>
            <person name="Antonio M."/>
            <person name="Oren A."/>
            <person name="Chaudhuri R.R."/>
            <person name="La Ragione R."/>
            <person name="Hildebrand F."/>
            <person name="Pallen M.J."/>
        </authorList>
    </citation>
    <scope>NUCLEOTIDE SEQUENCE</scope>
    <source>
        <strain evidence="3">ChiSxjej2B14-8506</strain>
    </source>
</reference>
<comment type="similarity">
    <text evidence="1">Belongs to the ComF/GntX family.</text>
</comment>
<organism evidence="3 4">
    <name type="scientific">Candidatus Fimadaptatus faecigallinarum</name>
    <dbReference type="NCBI Taxonomy" id="2840814"/>
    <lineage>
        <taxon>Bacteria</taxon>
        <taxon>Bacillati</taxon>
        <taxon>Bacillota</taxon>
        <taxon>Clostridia</taxon>
        <taxon>Eubacteriales</taxon>
        <taxon>Candidatus Fimadaptatus</taxon>
    </lineage>
</organism>
<name>A0A9D1S564_9FIRM</name>